<dbReference type="OrthoDB" id="9790390at2"/>
<keyword evidence="5 9" id="KW-0676">Redox-active center</keyword>
<name>A0A1M4XSZ5_9FLAO</name>
<feature type="disulfide bond" description="Redox-active" evidence="9">
    <location>
        <begin position="29"/>
        <end position="32"/>
    </location>
</feature>
<dbReference type="FunFam" id="3.40.30.10:FF:000001">
    <property type="entry name" value="Thioredoxin"/>
    <property type="match status" value="1"/>
</dbReference>
<evidence type="ECO:0000256" key="8">
    <source>
        <dbReference type="PIRSR" id="PIRSR000077-1"/>
    </source>
</evidence>
<dbReference type="PANTHER" id="PTHR45663:SF11">
    <property type="entry name" value="GEO12009P1"/>
    <property type="match status" value="1"/>
</dbReference>
<dbReference type="RefSeq" id="WP_072861047.1">
    <property type="nucleotide sequence ID" value="NZ_FQUX01000002.1"/>
</dbReference>
<feature type="site" description="Contributes to redox potential value" evidence="8">
    <location>
        <position position="31"/>
    </location>
</feature>
<dbReference type="EMBL" id="FQUX01000002">
    <property type="protein sequence ID" value="SHE96520.1"/>
    <property type="molecule type" value="Genomic_DNA"/>
</dbReference>
<dbReference type="PROSITE" id="PS00194">
    <property type="entry name" value="THIOREDOXIN_1"/>
    <property type="match status" value="1"/>
</dbReference>
<dbReference type="InterPro" id="IPR036249">
    <property type="entry name" value="Thioredoxin-like_sf"/>
</dbReference>
<evidence type="ECO:0000256" key="5">
    <source>
        <dbReference type="ARBA" id="ARBA00023284"/>
    </source>
</evidence>
<accession>A0A1M4XSZ5</accession>
<feature type="site" description="Deprotonates C-terminal active site Cys" evidence="8">
    <location>
        <position position="23"/>
    </location>
</feature>
<sequence length="105" mass="12125">MKKVENKKDYDNLIAQKKPVLLDFYADWCPPCQALLPIVEKLSEEYKGSVEIQKVNIDENKELASQFQVRSIPALFFIKNEEIVDRVIGLTSDSVLREKLTKIIN</sequence>
<feature type="active site" description="Nucleophile" evidence="8">
    <location>
        <position position="29"/>
    </location>
</feature>
<dbReference type="PIRSF" id="PIRSF000077">
    <property type="entry name" value="Thioredoxin"/>
    <property type="match status" value="1"/>
</dbReference>
<dbReference type="SUPFAM" id="SSF52833">
    <property type="entry name" value="Thioredoxin-like"/>
    <property type="match status" value="1"/>
</dbReference>
<dbReference type="PRINTS" id="PR00421">
    <property type="entry name" value="THIOREDOXIN"/>
</dbReference>
<evidence type="ECO:0000313" key="11">
    <source>
        <dbReference type="EMBL" id="SHE96520.1"/>
    </source>
</evidence>
<dbReference type="GO" id="GO:0015035">
    <property type="term" value="F:protein-disulfide reductase activity"/>
    <property type="evidence" value="ECO:0007669"/>
    <property type="project" value="UniProtKB-UniRule"/>
</dbReference>
<evidence type="ECO:0000313" key="12">
    <source>
        <dbReference type="Proteomes" id="UP000184406"/>
    </source>
</evidence>
<dbReference type="PANTHER" id="PTHR45663">
    <property type="entry name" value="GEO12009P1"/>
    <property type="match status" value="1"/>
</dbReference>
<reference evidence="12" key="1">
    <citation type="submission" date="2016-11" db="EMBL/GenBank/DDBJ databases">
        <authorList>
            <person name="Varghese N."/>
            <person name="Submissions S."/>
        </authorList>
    </citation>
    <scope>NUCLEOTIDE SEQUENCE [LARGE SCALE GENOMIC DNA]</scope>
    <source>
        <strain evidence="12">DSM 17539</strain>
    </source>
</reference>
<evidence type="ECO:0000256" key="9">
    <source>
        <dbReference type="PIRSR" id="PIRSR000077-4"/>
    </source>
</evidence>
<evidence type="ECO:0000256" key="6">
    <source>
        <dbReference type="NCBIfam" id="TIGR01068"/>
    </source>
</evidence>
<dbReference type="GO" id="GO:0005737">
    <property type="term" value="C:cytoplasm"/>
    <property type="evidence" value="ECO:0007669"/>
    <property type="project" value="TreeGrafter"/>
</dbReference>
<evidence type="ECO:0000256" key="3">
    <source>
        <dbReference type="ARBA" id="ARBA00022982"/>
    </source>
</evidence>
<keyword evidence="2" id="KW-0813">Transport</keyword>
<comment type="similarity">
    <text evidence="1 7">Belongs to the thioredoxin family.</text>
</comment>
<dbReference type="AlphaFoldDB" id="A0A1M4XSZ5"/>
<evidence type="ECO:0000256" key="7">
    <source>
        <dbReference type="PIRNR" id="PIRNR000077"/>
    </source>
</evidence>
<dbReference type="PROSITE" id="PS51352">
    <property type="entry name" value="THIOREDOXIN_2"/>
    <property type="match status" value="1"/>
</dbReference>
<dbReference type="Pfam" id="PF00085">
    <property type="entry name" value="Thioredoxin"/>
    <property type="match status" value="1"/>
</dbReference>
<dbReference type="InterPro" id="IPR013766">
    <property type="entry name" value="Thioredoxin_domain"/>
</dbReference>
<proteinExistence type="inferred from homology"/>
<evidence type="ECO:0000256" key="4">
    <source>
        <dbReference type="ARBA" id="ARBA00023157"/>
    </source>
</evidence>
<keyword evidence="3" id="KW-0249">Electron transport</keyword>
<dbReference type="InterPro" id="IPR017937">
    <property type="entry name" value="Thioredoxin_CS"/>
</dbReference>
<feature type="domain" description="Thioredoxin" evidence="10">
    <location>
        <begin position="1"/>
        <end position="105"/>
    </location>
</feature>
<evidence type="ECO:0000259" key="10">
    <source>
        <dbReference type="PROSITE" id="PS51352"/>
    </source>
</evidence>
<evidence type="ECO:0000256" key="2">
    <source>
        <dbReference type="ARBA" id="ARBA00022448"/>
    </source>
</evidence>
<gene>
    <name evidence="11" type="ORF">SAMN03080594_102186</name>
</gene>
<dbReference type="Proteomes" id="UP000184406">
    <property type="component" value="Unassembled WGS sequence"/>
</dbReference>
<dbReference type="CDD" id="cd02947">
    <property type="entry name" value="TRX_family"/>
    <property type="match status" value="1"/>
</dbReference>
<keyword evidence="12" id="KW-1185">Reference proteome</keyword>
<feature type="site" description="Contributes to redox potential value" evidence="8">
    <location>
        <position position="30"/>
    </location>
</feature>
<feature type="active site" description="Nucleophile" evidence="8">
    <location>
        <position position="32"/>
    </location>
</feature>
<organism evidence="11 12">
    <name type="scientific">Arenibacter palladensis</name>
    <dbReference type="NCBI Taxonomy" id="237373"/>
    <lineage>
        <taxon>Bacteria</taxon>
        <taxon>Pseudomonadati</taxon>
        <taxon>Bacteroidota</taxon>
        <taxon>Flavobacteriia</taxon>
        <taxon>Flavobacteriales</taxon>
        <taxon>Flavobacteriaceae</taxon>
        <taxon>Arenibacter</taxon>
    </lineage>
</organism>
<dbReference type="NCBIfam" id="TIGR01068">
    <property type="entry name" value="thioredoxin"/>
    <property type="match status" value="1"/>
</dbReference>
<protein>
    <recommendedName>
        <fullName evidence="6 7">Thioredoxin</fullName>
    </recommendedName>
</protein>
<dbReference type="InterPro" id="IPR005746">
    <property type="entry name" value="Thioredoxin"/>
</dbReference>
<evidence type="ECO:0000256" key="1">
    <source>
        <dbReference type="ARBA" id="ARBA00008987"/>
    </source>
</evidence>
<dbReference type="Gene3D" id="3.40.30.10">
    <property type="entry name" value="Glutaredoxin"/>
    <property type="match status" value="1"/>
</dbReference>
<keyword evidence="4 9" id="KW-1015">Disulfide bond</keyword>